<protein>
    <submittedName>
        <fullName evidence="4">Flagellar biosynthesis/type III secretory pathway chaperone</fullName>
    </submittedName>
</protein>
<dbReference type="RefSeq" id="WP_204695439.1">
    <property type="nucleotide sequence ID" value="NZ_JAFBEC010000001.1"/>
</dbReference>
<comment type="caution">
    <text evidence="4">The sequence shown here is derived from an EMBL/GenBank/DDBJ whole genome shotgun (WGS) entry which is preliminary data.</text>
</comment>
<keyword evidence="4" id="KW-0966">Cell projection</keyword>
<sequence>MSQIHQFVETLEELQQRHHYLLSLAKKKTECLQKADIQGIQDLVKLEAEQMKELRYLERERKSRSEEVVKWYCPKHVQDLPMNEWLEYLPEEEKNVLHSLRTDLKATMEELKDQNELNRQLVTDSLSVVEATLDMLRPEDNSQSYQPPNQVQGNENKQHFSAFDSKA</sequence>
<keyword evidence="4" id="KW-0282">Flagellum</keyword>
<dbReference type="Pfam" id="PF05130">
    <property type="entry name" value="FlgN"/>
    <property type="match status" value="1"/>
</dbReference>
<evidence type="ECO:0000256" key="3">
    <source>
        <dbReference type="SAM" id="MobiDB-lite"/>
    </source>
</evidence>
<dbReference type="Gene3D" id="1.20.58.300">
    <property type="entry name" value="FlgN-like"/>
    <property type="match status" value="1"/>
</dbReference>
<reference evidence="4 5" key="1">
    <citation type="submission" date="2021-01" db="EMBL/GenBank/DDBJ databases">
        <title>Genomic Encyclopedia of Type Strains, Phase IV (KMG-IV): sequencing the most valuable type-strain genomes for metagenomic binning, comparative biology and taxonomic classification.</title>
        <authorList>
            <person name="Goeker M."/>
        </authorList>
    </citation>
    <scope>NUCLEOTIDE SEQUENCE [LARGE SCALE GENOMIC DNA]</scope>
    <source>
        <strain evidence="4 5">DSM 25540</strain>
    </source>
</reference>
<dbReference type="Proteomes" id="UP000741863">
    <property type="component" value="Unassembled WGS sequence"/>
</dbReference>
<evidence type="ECO:0000313" key="5">
    <source>
        <dbReference type="Proteomes" id="UP000741863"/>
    </source>
</evidence>
<dbReference type="InterPro" id="IPR007809">
    <property type="entry name" value="FlgN-like"/>
</dbReference>
<gene>
    <name evidence="4" type="ORF">JOD17_000372</name>
</gene>
<evidence type="ECO:0000256" key="2">
    <source>
        <dbReference type="SAM" id="Coils"/>
    </source>
</evidence>
<keyword evidence="5" id="KW-1185">Reference proteome</keyword>
<organism evidence="4 5">
    <name type="scientific">Geomicrobium sediminis</name>
    <dbReference type="NCBI Taxonomy" id="1347788"/>
    <lineage>
        <taxon>Bacteria</taxon>
        <taxon>Bacillati</taxon>
        <taxon>Bacillota</taxon>
        <taxon>Bacilli</taxon>
        <taxon>Bacillales</taxon>
        <taxon>Geomicrobium</taxon>
    </lineage>
</organism>
<dbReference type="InterPro" id="IPR036679">
    <property type="entry name" value="FlgN-like_sf"/>
</dbReference>
<keyword evidence="2" id="KW-0175">Coiled coil</keyword>
<evidence type="ECO:0000313" key="4">
    <source>
        <dbReference type="EMBL" id="MBM7631281.1"/>
    </source>
</evidence>
<keyword evidence="4" id="KW-0969">Cilium</keyword>
<evidence type="ECO:0000256" key="1">
    <source>
        <dbReference type="ARBA" id="ARBA00022795"/>
    </source>
</evidence>
<proteinExistence type="predicted"/>
<accession>A0ABS2P8F2</accession>
<dbReference type="EMBL" id="JAFBEC010000001">
    <property type="protein sequence ID" value="MBM7631281.1"/>
    <property type="molecule type" value="Genomic_DNA"/>
</dbReference>
<dbReference type="SUPFAM" id="SSF140566">
    <property type="entry name" value="FlgN-like"/>
    <property type="match status" value="1"/>
</dbReference>
<feature type="compositionally biased region" description="Polar residues" evidence="3">
    <location>
        <begin position="141"/>
        <end position="155"/>
    </location>
</feature>
<name>A0ABS2P8F2_9BACL</name>
<feature type="coiled-coil region" evidence="2">
    <location>
        <begin position="97"/>
        <end position="124"/>
    </location>
</feature>
<feature type="region of interest" description="Disordered" evidence="3">
    <location>
        <begin position="139"/>
        <end position="167"/>
    </location>
</feature>
<keyword evidence="1" id="KW-1005">Bacterial flagellum biogenesis</keyword>